<reference evidence="4" key="1">
    <citation type="journal article" date="2021" name="PeerJ">
        <title>Extensive microbial diversity within the chicken gut microbiome revealed by metagenomics and culture.</title>
        <authorList>
            <person name="Gilroy R."/>
            <person name="Ravi A."/>
            <person name="Getino M."/>
            <person name="Pursley I."/>
            <person name="Horton D.L."/>
            <person name="Alikhan N.F."/>
            <person name="Baker D."/>
            <person name="Gharbi K."/>
            <person name="Hall N."/>
            <person name="Watson M."/>
            <person name="Adriaenssens E.M."/>
            <person name="Foster-Nyarko E."/>
            <person name="Jarju S."/>
            <person name="Secka A."/>
            <person name="Antonio M."/>
            <person name="Oren A."/>
            <person name="Chaudhuri R.R."/>
            <person name="La Ragione R."/>
            <person name="Hildebrand F."/>
            <person name="Pallen M.J."/>
        </authorList>
    </citation>
    <scope>NUCLEOTIDE SEQUENCE</scope>
    <source>
        <strain evidence="4">ChiSjej1B19-5720</strain>
    </source>
</reference>
<reference evidence="4" key="2">
    <citation type="submission" date="2021-04" db="EMBL/GenBank/DDBJ databases">
        <authorList>
            <person name="Gilroy R."/>
        </authorList>
    </citation>
    <scope>NUCLEOTIDE SEQUENCE</scope>
    <source>
        <strain evidence="4">ChiSjej1B19-5720</strain>
    </source>
</reference>
<dbReference type="InterPro" id="IPR023365">
    <property type="entry name" value="Sortase_dom-sf"/>
</dbReference>
<dbReference type="Gene3D" id="2.40.260.10">
    <property type="entry name" value="Sortase"/>
    <property type="match status" value="1"/>
</dbReference>
<dbReference type="EMBL" id="DWYZ01000242">
    <property type="protein sequence ID" value="HJB29674.1"/>
    <property type="molecule type" value="Genomic_DNA"/>
</dbReference>
<evidence type="ECO:0000256" key="2">
    <source>
        <dbReference type="PIRSR" id="PIRSR605754-1"/>
    </source>
</evidence>
<dbReference type="AlphaFoldDB" id="A0A9D2LUW4"/>
<feature type="active site" description="Proton donor/acceptor" evidence="2">
    <location>
        <position position="151"/>
    </location>
</feature>
<evidence type="ECO:0000313" key="5">
    <source>
        <dbReference type="Proteomes" id="UP000823842"/>
    </source>
</evidence>
<gene>
    <name evidence="4" type="ORF">IAA06_12920</name>
</gene>
<evidence type="ECO:0000256" key="1">
    <source>
        <dbReference type="ARBA" id="ARBA00022801"/>
    </source>
</evidence>
<evidence type="ECO:0000256" key="3">
    <source>
        <dbReference type="SAM" id="MobiDB-lite"/>
    </source>
</evidence>
<organism evidence="4 5">
    <name type="scientific">Candidatus Blautia faecavium</name>
    <dbReference type="NCBI Taxonomy" id="2838487"/>
    <lineage>
        <taxon>Bacteria</taxon>
        <taxon>Bacillati</taxon>
        <taxon>Bacillota</taxon>
        <taxon>Clostridia</taxon>
        <taxon>Lachnospirales</taxon>
        <taxon>Lachnospiraceae</taxon>
        <taxon>Blautia</taxon>
    </lineage>
</organism>
<feature type="compositionally biased region" description="Polar residues" evidence="3">
    <location>
        <begin position="56"/>
        <end position="65"/>
    </location>
</feature>
<feature type="region of interest" description="Disordered" evidence="3">
    <location>
        <begin position="39"/>
        <end position="75"/>
    </location>
</feature>
<dbReference type="Pfam" id="PF04203">
    <property type="entry name" value="Sortase"/>
    <property type="match status" value="1"/>
</dbReference>
<feature type="active site" description="Acyl-thioester intermediate" evidence="2">
    <location>
        <position position="245"/>
    </location>
</feature>
<dbReference type="SUPFAM" id="SSF63817">
    <property type="entry name" value="Sortase"/>
    <property type="match status" value="1"/>
</dbReference>
<dbReference type="CDD" id="cd05826">
    <property type="entry name" value="Sortase_B"/>
    <property type="match status" value="1"/>
</dbReference>
<accession>A0A9D2LUW4</accession>
<protein>
    <submittedName>
        <fullName evidence="4">Class B sortase</fullName>
    </submittedName>
</protein>
<keyword evidence="1" id="KW-0378">Hydrolase</keyword>
<dbReference type="GO" id="GO:0016787">
    <property type="term" value="F:hydrolase activity"/>
    <property type="evidence" value="ECO:0007669"/>
    <property type="project" value="UniProtKB-KW"/>
</dbReference>
<dbReference type="InterPro" id="IPR005754">
    <property type="entry name" value="Sortase"/>
</dbReference>
<proteinExistence type="predicted"/>
<comment type="caution">
    <text evidence="4">The sequence shown here is derived from an EMBL/GenBank/DDBJ whole genome shotgun (WGS) entry which is preliminary data.</text>
</comment>
<evidence type="ECO:0000313" key="4">
    <source>
        <dbReference type="EMBL" id="HJB29674.1"/>
    </source>
</evidence>
<sequence>MLLVLLICGAVAAFFMAAKEELPYIIAKYKSTQVQDAFTDFNNDGDSPGDTVDGADSTQLQEGSQGRQGGENVPQDWNGIDWEGLQAMNPDILGWIRIPGTEVNYAILKGTVDDYYLNHHMDGSYNILGSIFLPDGTDKELKDAHTILYGHNMASGQMFGELSNFESQQFWSENPYVYIYTPDRTLKCGIYAAYGTKDNSDTYTLGYTLGSKDFKEWIRYTRQEAYYQTEFVPDGAKQIFTLSTCADYGVKNDRFVVNCVVLQEISKSSAS</sequence>
<name>A0A9D2LUW4_9FIRM</name>
<dbReference type="Proteomes" id="UP000823842">
    <property type="component" value="Unassembled WGS sequence"/>
</dbReference>
<dbReference type="InterPro" id="IPR009835">
    <property type="entry name" value="SrtB"/>
</dbReference>